<evidence type="ECO:0000259" key="1">
    <source>
        <dbReference type="Pfam" id="PF06283"/>
    </source>
</evidence>
<comment type="caution">
    <text evidence="2">The sequence shown here is derived from an EMBL/GenBank/DDBJ whole genome shotgun (WGS) entry which is preliminary data.</text>
</comment>
<evidence type="ECO:0000313" key="2">
    <source>
        <dbReference type="EMBL" id="GMG88362.1"/>
    </source>
</evidence>
<dbReference type="RefSeq" id="WP_285764976.1">
    <property type="nucleotide sequence ID" value="NZ_BSYJ01000006.1"/>
</dbReference>
<protein>
    <recommendedName>
        <fullName evidence="1">ThuA-like domain-containing protein</fullName>
    </recommendedName>
</protein>
<proteinExistence type="predicted"/>
<dbReference type="InterPro" id="IPR029062">
    <property type="entry name" value="Class_I_gatase-like"/>
</dbReference>
<dbReference type="Gene3D" id="3.40.50.880">
    <property type="match status" value="1"/>
</dbReference>
<accession>A0ABQ6M249</accession>
<name>A0ABQ6M249_9GAMM</name>
<feature type="domain" description="ThuA-like" evidence="1">
    <location>
        <begin position="16"/>
        <end position="218"/>
    </location>
</feature>
<evidence type="ECO:0000313" key="3">
    <source>
        <dbReference type="Proteomes" id="UP001224392"/>
    </source>
</evidence>
<dbReference type="PANTHER" id="PTHR40469">
    <property type="entry name" value="SECRETED GLYCOSYL HYDROLASE"/>
    <property type="match status" value="1"/>
</dbReference>
<sequence length="271" mass="30882">MGKSDRIDVYLVAGGKYHNIDHARLEILKLLAEQPRIKVKVGADYSDIDAICASDFIITYTCDVIPTEAQTRRLCEYVRSGKKWFALHGTNSILRFLVNDGNFIVDCPEDNVPFMELLGSQFMAHPPIHEYEVVATEPEHPLVKGIPAFKVDDELYLSKFHGEYQTLLHTHWSDPVENFTSDQWVKKDDIQPVLYIHPYGKGQVLYLTLGHCRGKYDMQPDIEEYPVPEEGAWRTEEFYELLRRGIGWAMDPIPAAAGQTQPEPIAESSEA</sequence>
<dbReference type="EMBL" id="BSYJ01000006">
    <property type="protein sequence ID" value="GMG88362.1"/>
    <property type="molecule type" value="Genomic_DNA"/>
</dbReference>
<dbReference type="PANTHER" id="PTHR40469:SF2">
    <property type="entry name" value="GALACTOSE-BINDING DOMAIN-LIKE SUPERFAMILY PROTEIN"/>
    <property type="match status" value="1"/>
</dbReference>
<dbReference type="Proteomes" id="UP001224392">
    <property type="component" value="Unassembled WGS sequence"/>
</dbReference>
<dbReference type="Pfam" id="PF06283">
    <property type="entry name" value="ThuA"/>
    <property type="match status" value="1"/>
</dbReference>
<gene>
    <name evidence="2" type="ORF">MNKW57_26830</name>
</gene>
<dbReference type="SUPFAM" id="SSF52317">
    <property type="entry name" value="Class I glutamine amidotransferase-like"/>
    <property type="match status" value="1"/>
</dbReference>
<organism evidence="2 3">
    <name type="scientific">Biformimicrobium ophioploci</name>
    <dbReference type="NCBI Taxonomy" id="3036711"/>
    <lineage>
        <taxon>Bacteria</taxon>
        <taxon>Pseudomonadati</taxon>
        <taxon>Pseudomonadota</taxon>
        <taxon>Gammaproteobacteria</taxon>
        <taxon>Cellvibrionales</taxon>
        <taxon>Microbulbiferaceae</taxon>
        <taxon>Biformimicrobium</taxon>
    </lineage>
</organism>
<keyword evidence="3" id="KW-1185">Reference proteome</keyword>
<dbReference type="InterPro" id="IPR029010">
    <property type="entry name" value="ThuA-like"/>
</dbReference>
<reference evidence="2 3" key="1">
    <citation type="submission" date="2023-04" db="EMBL/GenBank/DDBJ databases">
        <title>Marinobulbifer ophiurae gen. nov., sp. Nov., isolate from tissue of brittle star Ophioplocus japonicus.</title>
        <authorList>
            <person name="Kawano K."/>
            <person name="Sawayama S."/>
            <person name="Nakagawa S."/>
        </authorList>
    </citation>
    <scope>NUCLEOTIDE SEQUENCE [LARGE SCALE GENOMIC DNA]</scope>
    <source>
        <strain evidence="2 3">NKW57</strain>
    </source>
</reference>